<dbReference type="SMART" id="SM00353">
    <property type="entry name" value="HLH"/>
    <property type="match status" value="1"/>
</dbReference>
<proteinExistence type="predicted"/>
<dbReference type="PANTHER" id="PTHR23042">
    <property type="entry name" value="CIRCADIAN PROTEIN CLOCK/ARNT/BMAL/PAS"/>
    <property type="match status" value="1"/>
</dbReference>
<dbReference type="InterPro" id="IPR000014">
    <property type="entry name" value="PAS"/>
</dbReference>
<keyword evidence="3" id="KW-0805">Transcription regulation</keyword>
<dbReference type="NCBIfam" id="TIGR00229">
    <property type="entry name" value="sensory_box"/>
    <property type="match status" value="1"/>
</dbReference>
<feature type="compositionally biased region" description="Polar residues" evidence="8">
    <location>
        <begin position="47"/>
        <end position="61"/>
    </location>
</feature>
<dbReference type="RefSeq" id="XP_015172415.1">
    <property type="nucleotide sequence ID" value="XM_015316929.1"/>
</dbReference>
<evidence type="ECO:0000259" key="10">
    <source>
        <dbReference type="PROSITE" id="PS50888"/>
    </source>
</evidence>
<evidence type="ECO:0000256" key="3">
    <source>
        <dbReference type="ARBA" id="ARBA00023015"/>
    </source>
</evidence>
<dbReference type="GeneID" id="107064328"/>
<evidence type="ECO:0000256" key="6">
    <source>
        <dbReference type="ARBA" id="ARBA00023242"/>
    </source>
</evidence>
<evidence type="ECO:0000256" key="1">
    <source>
        <dbReference type="ARBA" id="ARBA00004123"/>
    </source>
</evidence>
<dbReference type="SUPFAM" id="SSF47459">
    <property type="entry name" value="HLH, helix-loop-helix DNA-binding domain"/>
    <property type="match status" value="1"/>
</dbReference>
<dbReference type="Pfam" id="PF14598">
    <property type="entry name" value="PAS_11"/>
    <property type="match status" value="1"/>
</dbReference>
<dbReference type="CDD" id="cd11391">
    <property type="entry name" value="bHLH_PAS"/>
    <property type="match status" value="1"/>
</dbReference>
<evidence type="ECO:0000256" key="5">
    <source>
        <dbReference type="ARBA" id="ARBA00023163"/>
    </source>
</evidence>
<dbReference type="InterPro" id="IPR035965">
    <property type="entry name" value="PAS-like_dom_sf"/>
</dbReference>
<dbReference type="Gene3D" id="4.10.280.10">
    <property type="entry name" value="Helix-loop-helix DNA-binding domain"/>
    <property type="match status" value="1"/>
</dbReference>
<dbReference type="PRINTS" id="PR00785">
    <property type="entry name" value="NCTRNSLOCATR"/>
</dbReference>
<reference evidence="12" key="1">
    <citation type="submission" date="2025-08" db="UniProtKB">
        <authorList>
            <consortium name="RefSeq"/>
        </authorList>
    </citation>
    <scope>IDENTIFICATION</scope>
    <source>
        <tissue evidence="12">Whole body</tissue>
    </source>
</reference>
<dbReference type="Pfam" id="PF00989">
    <property type="entry name" value="PAS"/>
    <property type="match status" value="1"/>
</dbReference>
<feature type="domain" description="PAS" evidence="9">
    <location>
        <begin position="335"/>
        <end position="369"/>
    </location>
</feature>
<gene>
    <name evidence="12" type="primary">LOC107064328</name>
</gene>
<dbReference type="PROSITE" id="PS50112">
    <property type="entry name" value="PAS"/>
    <property type="match status" value="2"/>
</dbReference>
<dbReference type="InterPro" id="IPR011598">
    <property type="entry name" value="bHLH_dom"/>
</dbReference>
<dbReference type="InterPro" id="IPR013767">
    <property type="entry name" value="PAS_fold"/>
</dbReference>
<evidence type="ECO:0000256" key="4">
    <source>
        <dbReference type="ARBA" id="ARBA00023125"/>
    </source>
</evidence>
<feature type="coiled-coil region" evidence="7">
    <location>
        <begin position="895"/>
        <end position="948"/>
    </location>
</feature>
<sequence length="962" mass="110045">MQPQTCMRGFGFDHRTQQPNVHLGIVGANDTTSQHHKLQQLQHHSRGSNTMDLPLSSNPRASRNMAEKQRRDNLNTNISTMASLVPIIVGCPRRLDKISILRLATSYLRMDYTLGRGSANFLPKQFKDIDVEQYILDNLIGKAGFFLVVTSAGKIVYVSQQVERHLGHAQKELTGQSLYHYIYSEDHEELRKNLTPDEMQPITNTITSDGDSNSNSSEISSTSSSTSQKNNSDRNNVPDRNTFRKQRRMFMLRMSQRTTTRREHTQYECLNVTGVLKLADACENPQNRNARHRGTSTSNDIIFVGVAWFLAKRPLTELSITDANKEEYVTRHLVDGRIIYCDHRISIVAGYMSEEVSGMSAFKYMHKDDVRWTIIGLRQMYDRAEPCGSSCYRLLSKTGQFIYLRTHGYLEYDKNTQSFESFVCINTLVSEEEGIEFVREMKERFSATVSGFAKAAMIQNNEDSYNLALDSKKSHPNPNVEDASKLEDVITHLISDLPSPSIPEDCLSPKPMTNTQFAKAAVFSQRLPPVAAQTSKIRVKKIDHCVSTPSNNKCSNNDVTIKQEIPSNEIKEECQSLISPKTITDSIVEQEFESDGPQPQPQPQQQQQPPQQRQVGRRKNSNNSISSLRCPGKPSNLKEIMGHLIPVNAAKHEEHLNDVKPKILLGIDPLENDTSESESDVSKRKYNSKRIYNEDNVAGGTLRTKKRKNDKKYEVVSEVEHEQQQRQQQIEHQRKIQKQLQSIQQPHLNQQTSVSYIHCRTYIDNKPFSNLDELENIEQAYTPTEPVQIISMNSPNSSIQDYNIEYQELMPLEISNEVHSEQLFDLHEFEDDPLLCSTPNLEANPDFMLKIFNNLRPVMGFEKNYDEVNSRQLTSLDDLDFSQQQIVSDGLTKTHRQLTNDIQFQESEFNALKRDLENPALEAQRKNLTQLQAEHKIQKQMLKTLQQDHLNIQVNTKQNIDV</sequence>
<dbReference type="Proteomes" id="UP000694924">
    <property type="component" value="Unplaced"/>
</dbReference>
<feature type="compositionally biased region" description="Low complexity" evidence="8">
    <location>
        <begin position="203"/>
        <end position="230"/>
    </location>
</feature>
<organism evidence="11 12">
    <name type="scientific">Polistes dominula</name>
    <name type="common">European paper wasp</name>
    <name type="synonym">Vespa dominula</name>
    <dbReference type="NCBI Taxonomy" id="743375"/>
    <lineage>
        <taxon>Eukaryota</taxon>
        <taxon>Metazoa</taxon>
        <taxon>Ecdysozoa</taxon>
        <taxon>Arthropoda</taxon>
        <taxon>Hexapoda</taxon>
        <taxon>Insecta</taxon>
        <taxon>Pterygota</taxon>
        <taxon>Neoptera</taxon>
        <taxon>Endopterygota</taxon>
        <taxon>Hymenoptera</taxon>
        <taxon>Apocrita</taxon>
        <taxon>Aculeata</taxon>
        <taxon>Vespoidea</taxon>
        <taxon>Vespidae</taxon>
        <taxon>Polistinae</taxon>
        <taxon>Polistini</taxon>
        <taxon>Polistes</taxon>
    </lineage>
</organism>
<keyword evidence="6" id="KW-0539">Nucleus</keyword>
<dbReference type="SUPFAM" id="SSF55785">
    <property type="entry name" value="PYP-like sensor domain (PAS domain)"/>
    <property type="match status" value="2"/>
</dbReference>
<comment type="subcellular location">
    <subcellularLocation>
        <location evidence="1">Nucleus</location>
    </subcellularLocation>
</comment>
<dbReference type="Gene3D" id="3.30.450.20">
    <property type="entry name" value="PAS domain"/>
    <property type="match status" value="2"/>
</dbReference>
<evidence type="ECO:0000259" key="9">
    <source>
        <dbReference type="PROSITE" id="PS50112"/>
    </source>
</evidence>
<keyword evidence="4" id="KW-0238">DNA-binding</keyword>
<evidence type="ECO:0000256" key="2">
    <source>
        <dbReference type="ARBA" id="ARBA00022737"/>
    </source>
</evidence>
<dbReference type="InterPro" id="IPR050933">
    <property type="entry name" value="Circadian_TF"/>
</dbReference>
<feature type="region of interest" description="Disordered" evidence="8">
    <location>
        <begin position="195"/>
        <end position="248"/>
    </location>
</feature>
<evidence type="ECO:0000313" key="12">
    <source>
        <dbReference type="RefSeq" id="XP_015172415.1"/>
    </source>
</evidence>
<evidence type="ECO:0000256" key="7">
    <source>
        <dbReference type="SAM" id="Coils"/>
    </source>
</evidence>
<dbReference type="PROSITE" id="PS50888">
    <property type="entry name" value="BHLH"/>
    <property type="match status" value="1"/>
</dbReference>
<dbReference type="InterPro" id="IPR001067">
    <property type="entry name" value="Nuc_translocat"/>
</dbReference>
<keyword evidence="11" id="KW-1185">Reference proteome</keyword>
<feature type="compositionally biased region" description="Low complexity" evidence="8">
    <location>
        <begin position="603"/>
        <end position="612"/>
    </location>
</feature>
<feature type="region of interest" description="Disordered" evidence="8">
    <location>
        <begin position="590"/>
        <end position="635"/>
    </location>
</feature>
<dbReference type="SMART" id="SM00091">
    <property type="entry name" value="PAS"/>
    <property type="match status" value="2"/>
</dbReference>
<feature type="domain" description="PAS" evidence="9">
    <location>
        <begin position="146"/>
        <end position="194"/>
    </location>
</feature>
<dbReference type="InterPro" id="IPR036638">
    <property type="entry name" value="HLH_DNA-bd_sf"/>
</dbReference>
<dbReference type="SMART" id="SM00086">
    <property type="entry name" value="PAC"/>
    <property type="match status" value="1"/>
</dbReference>
<evidence type="ECO:0000256" key="8">
    <source>
        <dbReference type="SAM" id="MobiDB-lite"/>
    </source>
</evidence>
<keyword evidence="2" id="KW-0677">Repeat</keyword>
<protein>
    <submittedName>
        <fullName evidence="12">Uncharacterized protein LOC107064328 isoform X1</fullName>
    </submittedName>
</protein>
<dbReference type="Pfam" id="PF00010">
    <property type="entry name" value="HLH"/>
    <property type="match status" value="1"/>
</dbReference>
<feature type="region of interest" description="Disordered" evidence="8">
    <location>
        <begin position="41"/>
        <end position="69"/>
    </location>
</feature>
<accession>A0ABM1HWS8</accession>
<dbReference type="InterPro" id="IPR001610">
    <property type="entry name" value="PAC"/>
</dbReference>
<evidence type="ECO:0000313" key="11">
    <source>
        <dbReference type="Proteomes" id="UP000694924"/>
    </source>
</evidence>
<name>A0ABM1HWS8_POLDO</name>
<keyword evidence="5" id="KW-0804">Transcription</keyword>
<feature type="domain" description="BHLH" evidence="10">
    <location>
        <begin position="58"/>
        <end position="111"/>
    </location>
</feature>
<dbReference type="CDD" id="cd00130">
    <property type="entry name" value="PAS"/>
    <property type="match status" value="2"/>
</dbReference>
<keyword evidence="7" id="KW-0175">Coiled coil</keyword>